<feature type="compositionally biased region" description="Basic and acidic residues" evidence="1">
    <location>
        <begin position="1331"/>
        <end position="1348"/>
    </location>
</feature>
<feature type="domain" description="Bridge-like lipid transfer protein family member 1 C-terminal" evidence="2">
    <location>
        <begin position="1863"/>
        <end position="2478"/>
    </location>
</feature>
<accession>A0A443SL71</accession>
<evidence type="ECO:0000313" key="4">
    <source>
        <dbReference type="Proteomes" id="UP000288716"/>
    </source>
</evidence>
<feature type="compositionally biased region" description="Polar residues" evidence="1">
    <location>
        <begin position="72"/>
        <end position="87"/>
    </location>
</feature>
<feature type="compositionally biased region" description="Basic and acidic residues" evidence="1">
    <location>
        <begin position="1268"/>
        <end position="1282"/>
    </location>
</feature>
<feature type="region of interest" description="Disordered" evidence="1">
    <location>
        <begin position="1258"/>
        <end position="1292"/>
    </location>
</feature>
<keyword evidence="4" id="KW-1185">Reference proteome</keyword>
<dbReference type="PANTHER" id="PTHR31640:SF1">
    <property type="entry name" value="BRIDGE-LIKE LIPID TRANSFER PROTEIN FAMILY MEMBER 1"/>
    <property type="match status" value="1"/>
</dbReference>
<dbReference type="EMBL" id="NCKV01001487">
    <property type="protein sequence ID" value="RWS28252.1"/>
    <property type="molecule type" value="Genomic_DNA"/>
</dbReference>
<dbReference type="SMART" id="SM01220">
    <property type="entry name" value="FSA_C"/>
    <property type="match status" value="1"/>
</dbReference>
<dbReference type="InterPro" id="IPR033616">
    <property type="entry name" value="BLTP1"/>
</dbReference>
<feature type="compositionally biased region" description="Polar residues" evidence="1">
    <location>
        <begin position="183"/>
        <end position="195"/>
    </location>
</feature>
<feature type="region of interest" description="Disordered" evidence="1">
    <location>
        <begin position="1331"/>
        <end position="1385"/>
    </location>
</feature>
<feature type="region of interest" description="Disordered" evidence="1">
    <location>
        <begin position="2087"/>
        <end position="2109"/>
    </location>
</feature>
<feature type="region of interest" description="Disordered" evidence="1">
    <location>
        <begin position="60"/>
        <end position="91"/>
    </location>
</feature>
<dbReference type="GO" id="GO:0098793">
    <property type="term" value="C:presynapse"/>
    <property type="evidence" value="ECO:0007669"/>
    <property type="project" value="GOC"/>
</dbReference>
<dbReference type="Pfam" id="PF25039">
    <property type="entry name" value="BLTP1_M"/>
    <property type="match status" value="1"/>
</dbReference>
<feature type="compositionally biased region" description="Low complexity" evidence="1">
    <location>
        <begin position="2097"/>
        <end position="2109"/>
    </location>
</feature>
<dbReference type="Proteomes" id="UP000288716">
    <property type="component" value="Unassembled WGS sequence"/>
</dbReference>
<feature type="compositionally biased region" description="Polar residues" evidence="1">
    <location>
        <begin position="1361"/>
        <end position="1370"/>
    </location>
</feature>
<feature type="region of interest" description="Disordered" evidence="1">
    <location>
        <begin position="1788"/>
        <end position="1810"/>
    </location>
</feature>
<feature type="region of interest" description="Disordered" evidence="1">
    <location>
        <begin position="183"/>
        <end position="209"/>
    </location>
</feature>
<sequence>REEAYSSRSRSPSTIDKLPGLPLKSTVQFVQFSPTANLTKSAFICERLSVDLDLRKDKEVKYPEGHQDTGGPVQTSESNATSMNPSGRETEEKVPIVIVGPEGGINELTTVVNFSVDVQHIVQRVNLPLLRLLHQFATMYENIIETRLEMRANRMQTWKDDVHFKQFAENLLNDISLMNEVDTQSATPSTSSMQPTEPKRAKQDHVSISMPGENDSDITLIDGEQMHVQQSHVEITQPKCWKTMYYLLDLYETTPETKTVTERATNINQSEAKIAIEEDEDSGMKSKGGYEQLKDSAIEIEESTVQQSAPQPKNTVNFNLNTSHRKSTMNIMSSDQLKTYTHALIHRELTPLIVFGVVKVRKVNLVAMFSGLKLDGEMSSFHVSLTHKEKFRGAAVRSKKWQESSLTGQLGFTTISLLEEIPSNFQLVVKMVVGKSQTLISTQNKKGKDANSALLTIGAVNIDIPQHPVALHGMVTRSSKQLSSTLQELRSSRQASRSSQQIDTDVITSSYSGYPCNSQIQVNMVQAPKDHISKKIVPDVHVAPERLVDRSKLIKPFVVQFNVILDSFTIGASLLPSLRAQYQIGQVTSSGLSGTKAKFVVDVREHSLSFNSLASESNLPSSASVSLPPIHVSAEYMEDSIKSDNRRSESFADGIVLRKGSFLNALADIGSFEHSLTTDLLNHLLLVQKVFMKEVNEVVQKMSGGDMRQSELSEAEKSVNDSSSTEATRNYISVTRGRYLLFTLHLRLKGIQITATTPTNSALRLETGVVELQLSNRVQNMLSAKNVPDLQLKLFFKLQVDLNVALGQLIKNALFEEAEPEFQQLAYFKTRIVMRNALQDELVSSITNNPEDKEAVLITLKRPLLYIQPLALDKAVLVWLNYKNAYEYWNEQRANLNKEVLYATQQVLGKVPQMPQFNTQTLGTLFLQLTVDDFGICLPISNPSLFQSSNTGNKMNYEPELKSALVITLENTRVSACSCGSLVSKAKFTGLCFRFADDFETSLDDWKPDASDTAVMNLCVVSEGTYEICSRTTTSYQPTTAGDAKWFLNVTWKMEGFDIHVDTSIGKQFSALFKTLTALAGDEDEIDTVDYSSNVDEAPNEPILKNGECVSSVTGDTPVDPNVITQRKGSLFRDMSVDTRKRSRLIEKELNEQAKIINDLRQSGANESVIELEIKKLHELESAVFNDFKRDVMKKLRRQSLTKKSSFREKLPVSRSTVKSDLSIMTPEESYDVDEQLSPVFREQRDFLYHESDDLTPITPEVAMKGDNPVDIRRDPSEEQRQDLPNADMGANPPLVNVQSKQLQSMQEPNIDFELDVQIFFSSGKCVFHTKDKDDESAPRNGMKKERSFSGNPFESFVPGSPSNTSNQGYQFKHGGSVHKHSGGGLKANLSASRLRYTPSAAPGTPNLLDYTVFLIPGLDIKLHYNSKTAYSSINQQQVGATLNPNTIHLSDTQSGSLLMKKVGAKKASCYAWMTLHSIPEETIITPHILEFMEQALEPIPIQVTKAPTPTVDGLANSNLDTLPQPDIITSAPAQYAVYGSFPVDVIVYLHVQPSVLRFSCLPVSRVECLLQLPSVDLVFSSRRHQDEFIDVPSLQTGLTPKPFSQTLPPKQLPPKVSHRRTGSDFRHHQHPAETYTSGLSVTGCLADFSLYIFHPYRGQKKTIGNTLSATGVYSEQQFSSTTPKSLSDRKDSLSLQVEFVKINITRARNLVSTSEPPFPSGKLNVIQDRQSQTVCIKFSALMDIGSASFKYDMRRLTEILAFPKAWYRKALWKRMFLGEPTISGLFSDQEDVDDDGGQSNSSTDTESDDILTVKPLISPSVSKSESHIELKKQETVNREALWLNLQNTEKTKKNYSNSRFSSADSSFQQQRQLMNTPWDTLILFGINLSKLNVHMNMGNVMGNTTWLTRGVRSEGRVSIDSSGHKSFTIGLDLDGSSLDAKGGIVGGVIELSQIQTTLKVKENFGCEPHHVITLKCDALEKRLDYMGTSILMLRWSSLDLILRDEWKIESGVKQDTFEHPTKRPALIFIHCELSWDQLQIMMSKSTTPDIMKIIARLEEFFSQQFHSSKRVFSSLQPSKSFSRQSIKGRSAKVKVQPTTQSTGTTSEPTVVCPEARHHRHWQKALRLASGLRLSTYAHPLPARGTILGGTFELNGRHISLACFYGINFRSKSWGLFSLRQPHISFATEAQDVFNEIGETDTHIVQNFSFSLGRKTEDGLEFYAQHSSMAKISRISRTVMFPPQFRQMHEWFHYTFSISELDEVSRFPIIEFERTGDALSTSVQINAESANRRISMSPKSGEFHHNQEVIFALPSFQMELKTEHLQGPRTPILTESKPNVDCTFVTDFDDHIYVAVDAEAYFFLHELITSYIKEKDVSYSKTQSPATSERTTKGFKNADTIAQEKDFREFVCHTWHLEPTVRLLSWAGKNIEPYGVDYILQRLGFNQARTTIPKWTQRGAMDPLDKILSLFMLRVISAIKLD</sequence>
<feature type="region of interest" description="Disordered" evidence="1">
    <location>
        <begin position="1601"/>
        <end position="1631"/>
    </location>
</feature>
<name>A0A443SL71_9ACAR</name>
<dbReference type="PANTHER" id="PTHR31640">
    <property type="entry name" value="TRANSMEMBRANE PROTEIN KIAA1109"/>
    <property type="match status" value="1"/>
</dbReference>
<gene>
    <name evidence="3" type="ORF">B4U80_06054</name>
</gene>
<dbReference type="GO" id="GO:0048488">
    <property type="term" value="P:synaptic vesicle endocytosis"/>
    <property type="evidence" value="ECO:0007669"/>
    <property type="project" value="TreeGrafter"/>
</dbReference>
<dbReference type="STRING" id="299467.A0A443SL71"/>
<comment type="caution">
    <text evidence="3">The sequence shown here is derived from an EMBL/GenBank/DDBJ whole genome shotgun (WGS) entry which is preliminary data.</text>
</comment>
<proteinExistence type="predicted"/>
<feature type="non-terminal residue" evidence="3">
    <location>
        <position position="1"/>
    </location>
</feature>
<dbReference type="InterPro" id="IPR056742">
    <property type="entry name" value="BLTP1_C"/>
</dbReference>
<evidence type="ECO:0000259" key="2">
    <source>
        <dbReference type="SMART" id="SM01220"/>
    </source>
</evidence>
<organism evidence="3 4">
    <name type="scientific">Leptotrombidium deliense</name>
    <dbReference type="NCBI Taxonomy" id="299467"/>
    <lineage>
        <taxon>Eukaryota</taxon>
        <taxon>Metazoa</taxon>
        <taxon>Ecdysozoa</taxon>
        <taxon>Arthropoda</taxon>
        <taxon>Chelicerata</taxon>
        <taxon>Arachnida</taxon>
        <taxon>Acari</taxon>
        <taxon>Acariformes</taxon>
        <taxon>Trombidiformes</taxon>
        <taxon>Prostigmata</taxon>
        <taxon>Anystina</taxon>
        <taxon>Parasitengona</taxon>
        <taxon>Trombiculoidea</taxon>
        <taxon>Trombiculidae</taxon>
        <taxon>Leptotrombidium</taxon>
    </lineage>
</organism>
<evidence type="ECO:0000313" key="3">
    <source>
        <dbReference type="EMBL" id="RWS28252.1"/>
    </source>
</evidence>
<dbReference type="Pfam" id="PF25040">
    <property type="entry name" value="BLTP1_C"/>
    <property type="match status" value="3"/>
</dbReference>
<dbReference type="InterPro" id="IPR056741">
    <property type="entry name" value="BLTP1_M"/>
</dbReference>
<protein>
    <recommendedName>
        <fullName evidence="2">Bridge-like lipid transfer protein family member 1 C-terminal domain-containing protein</fullName>
    </recommendedName>
</protein>
<evidence type="ECO:0000256" key="1">
    <source>
        <dbReference type="SAM" id="MobiDB-lite"/>
    </source>
</evidence>
<reference evidence="3 4" key="1">
    <citation type="journal article" date="2018" name="Gigascience">
        <title>Genomes of trombidid mites reveal novel predicted allergens and laterally-transferred genes associated with secondary metabolism.</title>
        <authorList>
            <person name="Dong X."/>
            <person name="Chaisiri K."/>
            <person name="Xia D."/>
            <person name="Armstrong S.D."/>
            <person name="Fang Y."/>
            <person name="Donnelly M.J."/>
            <person name="Kadowaki T."/>
            <person name="McGarry J.W."/>
            <person name="Darby A.C."/>
            <person name="Makepeace B.L."/>
        </authorList>
    </citation>
    <scope>NUCLEOTIDE SEQUENCE [LARGE SCALE GENOMIC DNA]</scope>
    <source>
        <strain evidence="3">UoL-UT</strain>
    </source>
</reference>
<dbReference type="OrthoDB" id="10051416at2759"/>
<dbReference type="VEuPathDB" id="VectorBase:LDEU003788"/>